<evidence type="ECO:0000313" key="4">
    <source>
        <dbReference type="Proteomes" id="UP001154061"/>
    </source>
</evidence>
<protein>
    <submittedName>
        <fullName evidence="3">Cupin domain-containing protein</fullName>
    </submittedName>
</protein>
<dbReference type="Proteomes" id="UP001154061">
    <property type="component" value="Unassembled WGS sequence"/>
</dbReference>
<sequence>MGYHVVDPDDIAPESNRPSETRYISDAIGMANLGLRMYRVAPGEEIPLSGLHYHDEQEEVFYVADGTLSVETPDRDYRVDRGQFFVAEPGSPHRAYTDSDADGEATVIGMGAPPVSDAHAYED</sequence>
<dbReference type="RefSeq" id="WP_277523202.1">
    <property type="nucleotide sequence ID" value="NZ_JAMQOT010000006.1"/>
</dbReference>
<dbReference type="Pfam" id="PF07883">
    <property type="entry name" value="Cupin_2"/>
    <property type="match status" value="1"/>
</dbReference>
<keyword evidence="4" id="KW-1185">Reference proteome</keyword>
<dbReference type="InterPro" id="IPR051610">
    <property type="entry name" value="GPI/OXD"/>
</dbReference>
<evidence type="ECO:0000313" key="3">
    <source>
        <dbReference type="EMBL" id="MDF9747309.1"/>
    </source>
</evidence>
<accession>A0A9Q4L488</accession>
<comment type="caution">
    <text evidence="3">The sequence shown here is derived from an EMBL/GenBank/DDBJ whole genome shotgun (WGS) entry which is preliminary data.</text>
</comment>
<feature type="domain" description="Cupin type-2" evidence="2">
    <location>
        <begin position="37"/>
        <end position="108"/>
    </location>
</feature>
<dbReference type="EMBL" id="JAMQOT010000006">
    <property type="protein sequence ID" value="MDF9747309.1"/>
    <property type="molecule type" value="Genomic_DNA"/>
</dbReference>
<dbReference type="PANTHER" id="PTHR35848:SF9">
    <property type="entry name" value="SLL1358 PROTEIN"/>
    <property type="match status" value="1"/>
</dbReference>
<dbReference type="Gene3D" id="2.60.120.10">
    <property type="entry name" value="Jelly Rolls"/>
    <property type="match status" value="1"/>
</dbReference>
<gene>
    <name evidence="3" type="ORF">NDI89_17110</name>
</gene>
<evidence type="ECO:0000256" key="1">
    <source>
        <dbReference type="ARBA" id="ARBA00022723"/>
    </source>
</evidence>
<dbReference type="InterPro" id="IPR013096">
    <property type="entry name" value="Cupin_2"/>
</dbReference>
<organism evidence="3 4">
    <name type="scientific">Natrinema salsiterrestre</name>
    <dbReference type="NCBI Taxonomy" id="2950540"/>
    <lineage>
        <taxon>Archaea</taxon>
        <taxon>Methanobacteriati</taxon>
        <taxon>Methanobacteriota</taxon>
        <taxon>Stenosarchaea group</taxon>
        <taxon>Halobacteria</taxon>
        <taxon>Halobacteriales</taxon>
        <taxon>Natrialbaceae</taxon>
        <taxon>Natrinema</taxon>
    </lineage>
</organism>
<dbReference type="PANTHER" id="PTHR35848">
    <property type="entry name" value="OXALATE-BINDING PROTEIN"/>
    <property type="match status" value="1"/>
</dbReference>
<dbReference type="SUPFAM" id="SSF51182">
    <property type="entry name" value="RmlC-like cupins"/>
    <property type="match status" value="1"/>
</dbReference>
<keyword evidence="1" id="KW-0479">Metal-binding</keyword>
<evidence type="ECO:0000259" key="2">
    <source>
        <dbReference type="Pfam" id="PF07883"/>
    </source>
</evidence>
<dbReference type="GO" id="GO:0046872">
    <property type="term" value="F:metal ion binding"/>
    <property type="evidence" value="ECO:0007669"/>
    <property type="project" value="UniProtKB-KW"/>
</dbReference>
<proteinExistence type="predicted"/>
<reference evidence="3" key="1">
    <citation type="submission" date="2022-06" db="EMBL/GenBank/DDBJ databases">
        <title>Natrinema sp. a new haloarchaeum isolate from saline soil.</title>
        <authorList>
            <person name="Strakova D."/>
            <person name="Galisteo C."/>
            <person name="Sanchez-Porro C."/>
            <person name="Ventosa A."/>
        </authorList>
    </citation>
    <scope>NUCLEOTIDE SEQUENCE</scope>
    <source>
        <strain evidence="3">S1CR25-10</strain>
    </source>
</reference>
<dbReference type="InterPro" id="IPR011051">
    <property type="entry name" value="RmlC_Cupin_sf"/>
</dbReference>
<dbReference type="CDD" id="cd02208">
    <property type="entry name" value="cupin_RmlC-like"/>
    <property type="match status" value="1"/>
</dbReference>
<dbReference type="InterPro" id="IPR014710">
    <property type="entry name" value="RmlC-like_jellyroll"/>
</dbReference>
<name>A0A9Q4L488_9EURY</name>
<dbReference type="AlphaFoldDB" id="A0A9Q4L488"/>